<reference evidence="2 3" key="1">
    <citation type="submission" date="2017-02" db="EMBL/GenBank/DDBJ databases">
        <authorList>
            <person name="Peterson S.W."/>
        </authorList>
    </citation>
    <scope>NUCLEOTIDE SEQUENCE [LARGE SCALE GENOMIC DNA]</scope>
    <source>
        <strain evidence="2 3">LSP_Lj1</strain>
    </source>
</reference>
<evidence type="ECO:0000313" key="3">
    <source>
        <dbReference type="Proteomes" id="UP000188342"/>
    </source>
</evidence>
<dbReference type="GO" id="GO:0046872">
    <property type="term" value="F:metal ion binding"/>
    <property type="evidence" value="ECO:0007669"/>
    <property type="project" value="InterPro"/>
</dbReference>
<dbReference type="InterPro" id="IPR034660">
    <property type="entry name" value="DinB/YfiT-like"/>
</dbReference>
<dbReference type="AlphaFoldDB" id="A0A1R4IPS7"/>
<sequence length="202" mass="21840">MFSVIASERRSLADLLEDLTPDQQEAQSLCSEWTVKQVAAHLVMPMEVGMLGFMAAMLRHRGNFDVANNALARKQAQRPFAQIVEILRDKADHRFAPPGQGPEAPLTDVIVHGLDITTPLGLTHHVPDEHLAVALEHLAEPSPKSRAASRQLNGVRLEADDIDWSHGDGPLVTAPARAILLALAGRVAGWDQLTGAVPPRSA</sequence>
<evidence type="ECO:0000259" key="1">
    <source>
        <dbReference type="Pfam" id="PF11716"/>
    </source>
</evidence>
<dbReference type="EMBL" id="FUKQ01000011">
    <property type="protein sequence ID" value="SJN21729.1"/>
    <property type="molecule type" value="Genomic_DNA"/>
</dbReference>
<proteinExistence type="predicted"/>
<feature type="domain" description="Mycothiol-dependent maleylpyruvate isomerase metal-binding" evidence="1">
    <location>
        <begin position="7"/>
        <end position="94"/>
    </location>
</feature>
<dbReference type="NCBIfam" id="TIGR03083">
    <property type="entry name" value="maleylpyruvate isomerase family mycothiol-dependent enzyme"/>
    <property type="match status" value="1"/>
</dbReference>
<dbReference type="SUPFAM" id="SSF109854">
    <property type="entry name" value="DinB/YfiT-like putative metalloenzymes"/>
    <property type="match status" value="1"/>
</dbReference>
<dbReference type="STRING" id="1255658.FM114_02955"/>
<dbReference type="Pfam" id="PF11716">
    <property type="entry name" value="MDMPI_N"/>
    <property type="match status" value="1"/>
</dbReference>
<dbReference type="Gene3D" id="1.20.120.450">
    <property type="entry name" value="dinb family like domain"/>
    <property type="match status" value="1"/>
</dbReference>
<dbReference type="Proteomes" id="UP000188342">
    <property type="component" value="Unassembled WGS sequence"/>
</dbReference>
<gene>
    <name evidence="2" type="ORF">FM114_02955</name>
</gene>
<accession>A0A1R4IPS7</accession>
<organism evidence="2 3">
    <name type="scientific">Luteococcus japonicus LSP_Lj1</name>
    <dbReference type="NCBI Taxonomy" id="1255658"/>
    <lineage>
        <taxon>Bacteria</taxon>
        <taxon>Bacillati</taxon>
        <taxon>Actinomycetota</taxon>
        <taxon>Actinomycetes</taxon>
        <taxon>Propionibacteriales</taxon>
        <taxon>Propionibacteriaceae</taxon>
        <taxon>Luteococcus</taxon>
    </lineage>
</organism>
<protein>
    <recommendedName>
        <fullName evidence="1">Mycothiol-dependent maleylpyruvate isomerase metal-binding domain-containing protein</fullName>
    </recommendedName>
</protein>
<dbReference type="InterPro" id="IPR017517">
    <property type="entry name" value="Maleyloyr_isom"/>
</dbReference>
<dbReference type="InterPro" id="IPR024344">
    <property type="entry name" value="MDMPI_metal-binding"/>
</dbReference>
<name>A0A1R4IPS7_9ACTN</name>
<evidence type="ECO:0000313" key="2">
    <source>
        <dbReference type="EMBL" id="SJN21729.1"/>
    </source>
</evidence>
<keyword evidence="3" id="KW-1185">Reference proteome</keyword>